<feature type="compositionally biased region" description="Acidic residues" evidence="1">
    <location>
        <begin position="730"/>
        <end position="765"/>
    </location>
</feature>
<gene>
    <name evidence="3" type="ORF">BYL167_LOCUS9736</name>
    <name evidence="2" type="ORF">CJN711_LOCUS16446</name>
</gene>
<organism evidence="2 4">
    <name type="scientific">Rotaria magnacalcarata</name>
    <dbReference type="NCBI Taxonomy" id="392030"/>
    <lineage>
        <taxon>Eukaryota</taxon>
        <taxon>Metazoa</taxon>
        <taxon>Spiralia</taxon>
        <taxon>Gnathifera</taxon>
        <taxon>Rotifera</taxon>
        <taxon>Eurotatoria</taxon>
        <taxon>Bdelloidea</taxon>
        <taxon>Philodinida</taxon>
        <taxon>Philodinidae</taxon>
        <taxon>Rotaria</taxon>
    </lineage>
</organism>
<dbReference type="Proteomes" id="UP000681967">
    <property type="component" value="Unassembled WGS sequence"/>
</dbReference>
<evidence type="ECO:0000313" key="2">
    <source>
        <dbReference type="EMBL" id="CAF1291390.1"/>
    </source>
</evidence>
<feature type="region of interest" description="Disordered" evidence="1">
    <location>
        <begin position="730"/>
        <end position="773"/>
    </location>
</feature>
<sequence length="822" mass="95095">MFKPLPSDVLNYSYDNFYQLVKERCGDNVVEFMKLLDISSVQSLLGVENLFDYLEFNSEKLNAIKNKLAFQHENVLVEVKWGVRNSLECLIQDLKTFSDNNQRMAESIVLNDDTILSSSFLQKHPILKCLINLYKTIDDQNNEDNSENTSFFNYFLHNISSNLCRSKNAYRYNEPVLRFAMAFHVLSGNIAYEFVRLNVPGALPALSTLQGLPLNKHHRMKEAEFRFDSLSAHTNSLKTNIAFAAEGCTAVIKKISYDSLTNSFVGLVPHLNDGIPTTLHYQTDSFKKLREWFSTEDRSDLINIHMIQPITNMQIAPNPFLLSAFGTNNKYEAIDIIRRWIWVFEQSSLKNVRIVGFSTHGDPKYMRAMRLVTGFFATLPNIKLNSYTNAFYVKIPKEWNGYFLGDSHLFLCFQDATHLCTKLRNRLLSRIANMLIGNHCISIDYLSTLIRNIPKLRHGLVKSDIFPQDRQNFSSCVKICSDDVTKCLAEIHESEGIIMYIRLLRSIMIAYIEKLTTPINRLYYAWFSVFVSRLWYIWIDYMPKVDLEKSLYELSGITTNNKKKKKKQFFITNNAYYCIEINAHQLTYLALLVTEKKLPAEAMNIYLFSSQTCEGMFRSARSMSGTFSSVVNFSVQEFLNRAQKLSLLQKLKLKRKQLRQSQYVIPGNDILNVETITKVVCQAYNDAADLLSRFKIKTFPNTKKITNIKEANNCMQSLLRKRISIQDYSDLNEEDESSDSENESDEMLDSESDVDSEDQEYDDQEHEASAISLDGISNDLDGINFSGMRIFDKVRPELEKSYFELEINRKKKFMHKQTACWI</sequence>
<dbReference type="EMBL" id="CAJOBH010002843">
    <property type="protein sequence ID" value="CAF3925808.1"/>
    <property type="molecule type" value="Genomic_DNA"/>
</dbReference>
<dbReference type="Proteomes" id="UP000663855">
    <property type="component" value="Unassembled WGS sequence"/>
</dbReference>
<protein>
    <submittedName>
        <fullName evidence="2">Uncharacterized protein</fullName>
    </submittedName>
</protein>
<reference evidence="2" key="1">
    <citation type="submission" date="2021-02" db="EMBL/GenBank/DDBJ databases">
        <authorList>
            <person name="Nowell W R."/>
        </authorList>
    </citation>
    <scope>NUCLEOTIDE SEQUENCE</scope>
</reference>
<comment type="caution">
    <text evidence="2">The sequence shown here is derived from an EMBL/GenBank/DDBJ whole genome shotgun (WGS) entry which is preliminary data.</text>
</comment>
<proteinExistence type="predicted"/>
<dbReference type="AlphaFoldDB" id="A0A815DBF7"/>
<accession>A0A815DBF7</accession>
<evidence type="ECO:0000313" key="3">
    <source>
        <dbReference type="EMBL" id="CAF3925808.1"/>
    </source>
</evidence>
<evidence type="ECO:0000313" key="4">
    <source>
        <dbReference type="Proteomes" id="UP000663855"/>
    </source>
</evidence>
<name>A0A815DBF7_9BILA</name>
<evidence type="ECO:0000256" key="1">
    <source>
        <dbReference type="SAM" id="MobiDB-lite"/>
    </source>
</evidence>
<dbReference type="EMBL" id="CAJNOV010007603">
    <property type="protein sequence ID" value="CAF1291390.1"/>
    <property type="molecule type" value="Genomic_DNA"/>
</dbReference>